<evidence type="ECO:0000256" key="6">
    <source>
        <dbReference type="ARBA" id="ARBA00022946"/>
    </source>
</evidence>
<evidence type="ECO:0000256" key="1">
    <source>
        <dbReference type="ARBA" id="ARBA00004434"/>
    </source>
</evidence>
<evidence type="ECO:0000256" key="12">
    <source>
        <dbReference type="ARBA" id="ARBA00040282"/>
    </source>
</evidence>
<evidence type="ECO:0000256" key="13">
    <source>
        <dbReference type="ARBA" id="ARBA00042325"/>
    </source>
</evidence>
<keyword evidence="7 14" id="KW-1133">Transmembrane helix</keyword>
<dbReference type="InterPro" id="IPR036539">
    <property type="entry name" value="Cyt_c_oxidase_su7a_sf"/>
</dbReference>
<dbReference type="CDD" id="cd00928">
    <property type="entry name" value="Cyt_c_Oxidase_VIIa"/>
    <property type="match status" value="1"/>
</dbReference>
<dbReference type="SUPFAM" id="SSF81419">
    <property type="entry name" value="Mitochondrial cytochrome c oxidase subunit VIIa"/>
    <property type="match status" value="1"/>
</dbReference>
<dbReference type="GO" id="GO:0016491">
    <property type="term" value="F:oxidoreductase activity"/>
    <property type="evidence" value="ECO:0007669"/>
    <property type="project" value="UniProtKB-KW"/>
</dbReference>
<evidence type="ECO:0000256" key="9">
    <source>
        <dbReference type="ARBA" id="ARBA00023002"/>
    </source>
</evidence>
<comment type="pathway">
    <text evidence="2">Energy metabolism; oxidative phosphorylation.</text>
</comment>
<dbReference type="GO" id="GO:0006123">
    <property type="term" value="P:mitochondrial electron transport, cytochrome c to oxygen"/>
    <property type="evidence" value="ECO:0007669"/>
    <property type="project" value="InterPro"/>
</dbReference>
<evidence type="ECO:0000256" key="5">
    <source>
        <dbReference type="ARBA" id="ARBA00022792"/>
    </source>
</evidence>
<keyword evidence="8" id="KW-0007">Acetylation</keyword>
<evidence type="ECO:0000256" key="11">
    <source>
        <dbReference type="ARBA" id="ARBA00023136"/>
    </source>
</evidence>
<keyword evidence="4 14" id="KW-0812">Transmembrane</keyword>
<dbReference type="FunFam" id="4.10.91.10:FF:000001">
    <property type="entry name" value="Cytochrome c oxidase subunit 7A1, mitochondrial"/>
    <property type="match status" value="1"/>
</dbReference>
<keyword evidence="6" id="KW-0809">Transit peptide</keyword>
<dbReference type="GO" id="GO:0005743">
    <property type="term" value="C:mitochondrial inner membrane"/>
    <property type="evidence" value="ECO:0007669"/>
    <property type="project" value="UniProtKB-SubCell"/>
</dbReference>
<dbReference type="InParanoid" id="A0A3P8UZG8"/>
<comment type="similarity">
    <text evidence="3">Belongs to the cytochrome c oxidase VIIa family.</text>
</comment>
<protein>
    <recommendedName>
        <fullName evidence="12">Cytochrome c oxidase subunit 7A2, mitochondrial</fullName>
    </recommendedName>
    <alternativeName>
        <fullName evidence="13">Cytochrome c oxidase subunit VIIa-liver/heart</fullName>
    </alternativeName>
</protein>
<dbReference type="GeneTree" id="ENSGT00940000154550"/>
<organism evidence="15 16">
    <name type="scientific">Cynoglossus semilaevis</name>
    <name type="common">Tongue sole</name>
    <dbReference type="NCBI Taxonomy" id="244447"/>
    <lineage>
        <taxon>Eukaryota</taxon>
        <taxon>Metazoa</taxon>
        <taxon>Chordata</taxon>
        <taxon>Craniata</taxon>
        <taxon>Vertebrata</taxon>
        <taxon>Euteleostomi</taxon>
        <taxon>Actinopterygii</taxon>
        <taxon>Neopterygii</taxon>
        <taxon>Teleostei</taxon>
        <taxon>Neoteleostei</taxon>
        <taxon>Acanthomorphata</taxon>
        <taxon>Carangaria</taxon>
        <taxon>Pleuronectiformes</taxon>
        <taxon>Pleuronectoidei</taxon>
        <taxon>Cynoglossidae</taxon>
        <taxon>Cynoglossinae</taxon>
        <taxon>Cynoglossus</taxon>
    </lineage>
</organism>
<evidence type="ECO:0000256" key="7">
    <source>
        <dbReference type="ARBA" id="ARBA00022989"/>
    </source>
</evidence>
<evidence type="ECO:0000256" key="2">
    <source>
        <dbReference type="ARBA" id="ARBA00004673"/>
    </source>
</evidence>
<evidence type="ECO:0000256" key="3">
    <source>
        <dbReference type="ARBA" id="ARBA00009331"/>
    </source>
</evidence>
<dbReference type="Pfam" id="PF02238">
    <property type="entry name" value="COX7a"/>
    <property type="match status" value="1"/>
</dbReference>
<keyword evidence="11 14" id="KW-0472">Membrane</keyword>
<name>A0A3P8UZG8_CYNSE</name>
<dbReference type="Ensembl" id="ENSCSET00000008637.1">
    <property type="protein sequence ID" value="ENSCSEP00000008548.1"/>
    <property type="gene ID" value="ENSCSEG00000005422.1"/>
</dbReference>
<dbReference type="GO" id="GO:0045277">
    <property type="term" value="C:respiratory chain complex IV"/>
    <property type="evidence" value="ECO:0007669"/>
    <property type="project" value="InterPro"/>
</dbReference>
<dbReference type="Gene3D" id="4.10.91.10">
    <property type="entry name" value="Cytochrome c oxidase, subunit VIIa"/>
    <property type="match status" value="1"/>
</dbReference>
<proteinExistence type="inferred from homology"/>
<dbReference type="Proteomes" id="UP000265120">
    <property type="component" value="Chromosome 7"/>
</dbReference>
<dbReference type="AlphaFoldDB" id="A0A3P8UZG8"/>
<comment type="subcellular location">
    <subcellularLocation>
        <location evidence="1">Mitochondrion inner membrane</location>
        <topology evidence="1">Single-pass membrane protein</topology>
    </subcellularLocation>
</comment>
<sequence>MTLFLNRHFTLQKVAQRSICTSACRQVKNRVPERQKEFQEDLGLPVHLQGGTRDYLLYGATMVLAGCGTGAVLYELWKASFPQKKN</sequence>
<evidence type="ECO:0000313" key="16">
    <source>
        <dbReference type="Proteomes" id="UP000265120"/>
    </source>
</evidence>
<feature type="transmembrane region" description="Helical" evidence="14">
    <location>
        <begin position="55"/>
        <end position="77"/>
    </location>
</feature>
<dbReference type="InterPro" id="IPR039297">
    <property type="entry name" value="COX7a"/>
</dbReference>
<dbReference type="FunCoup" id="A0A3P8UZG8">
    <property type="interactions" value="25"/>
</dbReference>
<keyword evidence="9" id="KW-0560">Oxidoreductase</keyword>
<dbReference type="InterPro" id="IPR003177">
    <property type="entry name" value="Cytc_oxidase_su7a_met"/>
</dbReference>
<dbReference type="STRING" id="244447.ENSCSEP00000008548"/>
<evidence type="ECO:0000256" key="14">
    <source>
        <dbReference type="SAM" id="Phobius"/>
    </source>
</evidence>
<dbReference type="PANTHER" id="PTHR10510:SF15">
    <property type="entry name" value="CYTOCHROME C OXIDASE SUBUNIT 7A2, MITOCHONDRIAL"/>
    <property type="match status" value="1"/>
</dbReference>
<evidence type="ECO:0000256" key="10">
    <source>
        <dbReference type="ARBA" id="ARBA00023128"/>
    </source>
</evidence>
<reference evidence="15" key="2">
    <citation type="submission" date="2025-08" db="UniProtKB">
        <authorList>
            <consortium name="Ensembl"/>
        </authorList>
    </citation>
    <scope>IDENTIFICATION</scope>
</reference>
<reference evidence="15" key="3">
    <citation type="submission" date="2025-09" db="UniProtKB">
        <authorList>
            <consortium name="Ensembl"/>
        </authorList>
    </citation>
    <scope>IDENTIFICATION</scope>
</reference>
<keyword evidence="10" id="KW-0496">Mitochondrion</keyword>
<reference evidence="15 16" key="1">
    <citation type="journal article" date="2014" name="Nat. Genet.">
        <title>Whole-genome sequence of a flatfish provides insights into ZW sex chromosome evolution and adaptation to a benthic lifestyle.</title>
        <authorList>
            <person name="Chen S."/>
            <person name="Zhang G."/>
            <person name="Shao C."/>
            <person name="Huang Q."/>
            <person name="Liu G."/>
            <person name="Zhang P."/>
            <person name="Song W."/>
            <person name="An N."/>
            <person name="Chalopin D."/>
            <person name="Volff J.N."/>
            <person name="Hong Y."/>
            <person name="Li Q."/>
            <person name="Sha Z."/>
            <person name="Zhou H."/>
            <person name="Xie M."/>
            <person name="Yu Q."/>
            <person name="Liu Y."/>
            <person name="Xiang H."/>
            <person name="Wang N."/>
            <person name="Wu K."/>
            <person name="Yang C."/>
            <person name="Zhou Q."/>
            <person name="Liao X."/>
            <person name="Yang L."/>
            <person name="Hu Q."/>
            <person name="Zhang J."/>
            <person name="Meng L."/>
            <person name="Jin L."/>
            <person name="Tian Y."/>
            <person name="Lian J."/>
            <person name="Yang J."/>
            <person name="Miao G."/>
            <person name="Liu S."/>
            <person name="Liang Z."/>
            <person name="Yan F."/>
            <person name="Li Y."/>
            <person name="Sun B."/>
            <person name="Zhang H."/>
            <person name="Zhang J."/>
            <person name="Zhu Y."/>
            <person name="Du M."/>
            <person name="Zhao Y."/>
            <person name="Schartl M."/>
            <person name="Tang Q."/>
            <person name="Wang J."/>
        </authorList>
    </citation>
    <scope>NUCLEOTIDE SEQUENCE</scope>
</reference>
<dbReference type="GO" id="GO:0002082">
    <property type="term" value="P:regulation of oxidative phosphorylation"/>
    <property type="evidence" value="ECO:0007669"/>
    <property type="project" value="TreeGrafter"/>
</dbReference>
<keyword evidence="16" id="KW-1185">Reference proteome</keyword>
<evidence type="ECO:0000256" key="4">
    <source>
        <dbReference type="ARBA" id="ARBA00022692"/>
    </source>
</evidence>
<dbReference type="PANTHER" id="PTHR10510">
    <property type="entry name" value="CYTOCHROME C OXIDASE POLYPEPTIDE 7A"/>
    <property type="match status" value="1"/>
</dbReference>
<evidence type="ECO:0000256" key="8">
    <source>
        <dbReference type="ARBA" id="ARBA00022990"/>
    </source>
</evidence>
<dbReference type="GO" id="GO:0097250">
    <property type="term" value="P:mitochondrial respirasome assembly"/>
    <property type="evidence" value="ECO:0007669"/>
    <property type="project" value="UniProtKB-ARBA"/>
</dbReference>
<accession>A0A3P8UZG8</accession>
<keyword evidence="5" id="KW-0999">Mitochondrion inner membrane</keyword>
<evidence type="ECO:0000313" key="15">
    <source>
        <dbReference type="Ensembl" id="ENSCSEP00000008548.1"/>
    </source>
</evidence>